<dbReference type="Proteomes" id="UP000504724">
    <property type="component" value="Chromosome"/>
</dbReference>
<dbReference type="RefSeq" id="WP_173283989.1">
    <property type="nucleotide sequence ID" value="NZ_CP054020.1"/>
</dbReference>
<dbReference type="EMBL" id="CP054020">
    <property type="protein sequence ID" value="QKI88389.1"/>
    <property type="molecule type" value="Genomic_DNA"/>
</dbReference>
<reference evidence="2 3" key="1">
    <citation type="submission" date="2020-05" db="EMBL/GenBank/DDBJ databases">
        <title>Thiomicrorhabdus sediminis sp.nov. and Thiomicrorhabdus xiamenensis sp.nov., novel sulfur-oxidizing bacteria isolated from coastal sediment.</title>
        <authorList>
            <person name="Liu X."/>
        </authorList>
    </citation>
    <scope>NUCLEOTIDE SEQUENCE [LARGE SCALE GENOMIC DNA]</scope>
    <source>
        <strain evidence="2 3">G2</strain>
    </source>
</reference>
<evidence type="ECO:0000313" key="3">
    <source>
        <dbReference type="Proteomes" id="UP000504724"/>
    </source>
</evidence>
<dbReference type="KEGG" id="txa:HQN79_01770"/>
<name>A0A7D4NJL5_9GAMM</name>
<gene>
    <name evidence="2" type="ORF">HQN79_01770</name>
</gene>
<proteinExistence type="predicted"/>
<evidence type="ECO:0000256" key="1">
    <source>
        <dbReference type="SAM" id="MobiDB-lite"/>
    </source>
</evidence>
<accession>A0A7D4NJL5</accession>
<keyword evidence="3" id="KW-1185">Reference proteome</keyword>
<evidence type="ECO:0000313" key="2">
    <source>
        <dbReference type="EMBL" id="QKI88389.1"/>
    </source>
</evidence>
<dbReference type="AlphaFoldDB" id="A0A7D4NJL5"/>
<organism evidence="2 3">
    <name type="scientific">Thiomicrorhabdus xiamenensis</name>
    <dbReference type="NCBI Taxonomy" id="2739063"/>
    <lineage>
        <taxon>Bacteria</taxon>
        <taxon>Pseudomonadati</taxon>
        <taxon>Pseudomonadota</taxon>
        <taxon>Gammaproteobacteria</taxon>
        <taxon>Thiotrichales</taxon>
        <taxon>Piscirickettsiaceae</taxon>
        <taxon>Thiomicrorhabdus</taxon>
    </lineage>
</organism>
<protein>
    <submittedName>
        <fullName evidence="2">Uncharacterized protein</fullName>
    </submittedName>
</protein>
<sequence>MMQAVKGIILIMLSLSILLRPVLAEAVLLPDAQPASESAAEMHATHAHMMQTEDHAVHCDMHEAQMADSCCDHHNHFHSGPCPDCGDQCDCVKHLHIGSITLPEAASFTVSLTVQKHEITPAPALSSGMPNLPERPPQSL</sequence>
<feature type="region of interest" description="Disordered" evidence="1">
    <location>
        <begin position="121"/>
        <end position="140"/>
    </location>
</feature>